<evidence type="ECO:0000313" key="1">
    <source>
        <dbReference type="EMBL" id="MDK6028279.1"/>
    </source>
</evidence>
<accession>A0ABD4Z6A7</accession>
<comment type="caution">
    <text evidence="1">The sequence shown here is derived from an EMBL/GenBank/DDBJ whole genome shotgun (WGS) entry which is preliminary data.</text>
</comment>
<dbReference type="RefSeq" id="WP_285273247.1">
    <property type="nucleotide sequence ID" value="NZ_JASNVW010000001.1"/>
</dbReference>
<protein>
    <submittedName>
        <fullName evidence="1">Uncharacterized protein</fullName>
    </submittedName>
</protein>
<keyword evidence="2" id="KW-1185">Reference proteome</keyword>
<name>A0ABD4Z6A7_9CREN</name>
<reference evidence="1 2" key="1">
    <citation type="submission" date="2023-05" db="EMBL/GenBank/DDBJ databases">
        <title>A new hyperthermophilic archaea 'Ignisphaera cupida' sp. nov. and description of the family 'Ignisphaeraceae' fam. nov.</title>
        <authorList>
            <person name="Podosokorskaya O.A."/>
            <person name="Elcheninov A.G."/>
            <person name="Klukina A."/>
            <person name="Merkel A.Y."/>
        </authorList>
    </citation>
    <scope>NUCLEOTIDE SEQUENCE [LARGE SCALE GENOMIC DNA]</scope>
    <source>
        <strain evidence="1 2">4213-co</strain>
    </source>
</reference>
<dbReference type="Proteomes" id="UP001529235">
    <property type="component" value="Unassembled WGS sequence"/>
</dbReference>
<organism evidence="1 2">
    <name type="scientific">Ignisphaera cupida</name>
    <dbReference type="NCBI Taxonomy" id="3050454"/>
    <lineage>
        <taxon>Archaea</taxon>
        <taxon>Thermoproteota</taxon>
        <taxon>Thermoprotei</taxon>
        <taxon>Desulfurococcales</taxon>
        <taxon>Desulfurococcaceae</taxon>
        <taxon>Ignisphaera</taxon>
    </lineage>
</organism>
<sequence length="63" mass="7277">MPVIYRCLNCGEILYKFIRAGQDYYGIPSLSELKVKIGNQCPKCGKKLRESIDLHDIFISIRK</sequence>
<dbReference type="AlphaFoldDB" id="A0ABD4Z6A7"/>
<proteinExistence type="predicted"/>
<dbReference type="EMBL" id="JASNVW010000001">
    <property type="protein sequence ID" value="MDK6028279.1"/>
    <property type="molecule type" value="Genomic_DNA"/>
</dbReference>
<gene>
    <name evidence="1" type="ORF">QPL79_02730</name>
</gene>
<evidence type="ECO:0000313" key="2">
    <source>
        <dbReference type="Proteomes" id="UP001529235"/>
    </source>
</evidence>